<evidence type="ECO:0000256" key="3">
    <source>
        <dbReference type="ARBA" id="ARBA00022679"/>
    </source>
</evidence>
<comment type="similarity">
    <text evidence="1">Belongs to the glycosyltransferase 2 family.</text>
</comment>
<dbReference type="InterPro" id="IPR001173">
    <property type="entry name" value="Glyco_trans_2-like"/>
</dbReference>
<evidence type="ECO:0000256" key="2">
    <source>
        <dbReference type="ARBA" id="ARBA00022676"/>
    </source>
</evidence>
<dbReference type="Proteomes" id="UP000477083">
    <property type="component" value="Unassembled WGS sequence"/>
</dbReference>
<accession>A0A6L8VJF0</accession>
<dbReference type="OrthoDB" id="7665907at2"/>
<comment type="caution">
    <text evidence="6">The sequence shown here is derived from an EMBL/GenBank/DDBJ whole genome shotgun (WGS) entry which is preliminary data.</text>
</comment>
<sequence>MTSDAVRCRTPDPALCPESDWATDRPPSMAAVVVTCNRPAQLRATVEALLAAPLDRICIVDNGACGDAPDGTAAWLAGLHDPRLVLLSPPRNLGGAGGFALGLAELEARADPDWIVVMDDDARPAPGAIARFRAAPPAGWDAVAAAVRDPAGRIAEMNRPARNPFASLRRFAATLVRGRPAFHLTDADYLAETPTEIDIASFVGLFLSRRARQMGGLPDARLFIYGDDVLHSLHMRALGLRIGFDPRIRFEHDCRTLQGSAWIYRPLWKAYYHHRNLLQVFRAAAGRWLFGPVALVRLARWALRARHYRGPERKVYLRLLSLAVLDGVRGHLGRPHEEVLALAASARRPVPPQASARGAPKTAAQEDAA</sequence>
<protein>
    <submittedName>
        <fullName evidence="6">Glycosyltransferase</fullName>
    </submittedName>
</protein>
<dbReference type="PANTHER" id="PTHR43179">
    <property type="entry name" value="RHAMNOSYLTRANSFERASE WBBL"/>
    <property type="match status" value="1"/>
</dbReference>
<dbReference type="InterPro" id="IPR029044">
    <property type="entry name" value="Nucleotide-diphossugar_trans"/>
</dbReference>
<dbReference type="Pfam" id="PF00535">
    <property type="entry name" value="Glycos_transf_2"/>
    <property type="match status" value="1"/>
</dbReference>
<dbReference type="GO" id="GO:0016757">
    <property type="term" value="F:glycosyltransferase activity"/>
    <property type="evidence" value="ECO:0007669"/>
    <property type="project" value="UniProtKB-KW"/>
</dbReference>
<dbReference type="PANTHER" id="PTHR43179:SF12">
    <property type="entry name" value="GALACTOFURANOSYLTRANSFERASE GLFT2"/>
    <property type="match status" value="1"/>
</dbReference>
<keyword evidence="2" id="KW-0328">Glycosyltransferase</keyword>
<evidence type="ECO:0000313" key="6">
    <source>
        <dbReference type="EMBL" id="MZQ89429.1"/>
    </source>
</evidence>
<proteinExistence type="inferred from homology"/>
<keyword evidence="7" id="KW-1185">Reference proteome</keyword>
<dbReference type="AlphaFoldDB" id="A0A6L8VJF0"/>
<keyword evidence="3 6" id="KW-0808">Transferase</keyword>
<dbReference type="SUPFAM" id="SSF53448">
    <property type="entry name" value="Nucleotide-diphospho-sugar transferases"/>
    <property type="match status" value="1"/>
</dbReference>
<gene>
    <name evidence="6" type="ORF">GS660_10035</name>
</gene>
<evidence type="ECO:0000313" key="7">
    <source>
        <dbReference type="Proteomes" id="UP000477083"/>
    </source>
</evidence>
<dbReference type="EMBL" id="WWNR01000005">
    <property type="protein sequence ID" value="MZQ89429.1"/>
    <property type="molecule type" value="Genomic_DNA"/>
</dbReference>
<evidence type="ECO:0000256" key="1">
    <source>
        <dbReference type="ARBA" id="ARBA00006739"/>
    </source>
</evidence>
<evidence type="ECO:0000259" key="5">
    <source>
        <dbReference type="Pfam" id="PF00535"/>
    </source>
</evidence>
<dbReference type="Gene3D" id="3.90.550.60">
    <property type="match status" value="1"/>
</dbReference>
<organism evidence="6 7">
    <name type="scientific">Frigidibacter albus</name>
    <dbReference type="NCBI Taxonomy" id="1465486"/>
    <lineage>
        <taxon>Bacteria</taxon>
        <taxon>Pseudomonadati</taxon>
        <taxon>Pseudomonadota</taxon>
        <taxon>Alphaproteobacteria</taxon>
        <taxon>Rhodobacterales</taxon>
        <taxon>Paracoccaceae</taxon>
        <taxon>Frigidibacter</taxon>
    </lineage>
</organism>
<reference evidence="6 7" key="1">
    <citation type="submission" date="2020-01" db="EMBL/GenBank/DDBJ databases">
        <title>Frigidibacter albus SP32T (=CGMCC 1.13995T).</title>
        <authorList>
            <person name="Liao X."/>
        </authorList>
    </citation>
    <scope>NUCLEOTIDE SEQUENCE [LARGE SCALE GENOMIC DNA]</scope>
    <source>
        <strain evidence="6 7">SP32</strain>
    </source>
</reference>
<evidence type="ECO:0000256" key="4">
    <source>
        <dbReference type="SAM" id="MobiDB-lite"/>
    </source>
</evidence>
<feature type="region of interest" description="Disordered" evidence="4">
    <location>
        <begin position="346"/>
        <end position="369"/>
    </location>
</feature>
<feature type="domain" description="Glycosyltransferase 2-like" evidence="5">
    <location>
        <begin position="32"/>
        <end position="148"/>
    </location>
</feature>
<name>A0A6L8VJF0_9RHOB</name>